<keyword evidence="3 4" id="KW-0378">Hydrolase</keyword>
<name>A0A4Q7J6V9_9PSEU</name>
<evidence type="ECO:0000256" key="1">
    <source>
        <dbReference type="ARBA" id="ARBA00001946"/>
    </source>
</evidence>
<keyword evidence="7" id="KW-1185">Reference proteome</keyword>
<dbReference type="InterPro" id="IPR000086">
    <property type="entry name" value="NUDIX_hydrolase_dom"/>
</dbReference>
<evidence type="ECO:0000256" key="2">
    <source>
        <dbReference type="ARBA" id="ARBA00005582"/>
    </source>
</evidence>
<comment type="similarity">
    <text evidence="2 4">Belongs to the Nudix hydrolase family.</text>
</comment>
<dbReference type="GO" id="GO:0016787">
    <property type="term" value="F:hydrolase activity"/>
    <property type="evidence" value="ECO:0007669"/>
    <property type="project" value="UniProtKB-KW"/>
</dbReference>
<comment type="caution">
    <text evidence="6">The sequence shown here is derived from an EMBL/GenBank/DDBJ whole genome shotgun (WGS) entry which is preliminary data.</text>
</comment>
<feature type="domain" description="Nudix hydrolase" evidence="5">
    <location>
        <begin position="1"/>
        <end position="122"/>
    </location>
</feature>
<dbReference type="InterPro" id="IPR015797">
    <property type="entry name" value="NUDIX_hydrolase-like_dom_sf"/>
</dbReference>
<dbReference type="PROSITE" id="PS00893">
    <property type="entry name" value="NUDIX_BOX"/>
    <property type="match status" value="1"/>
</dbReference>
<dbReference type="Gene3D" id="3.90.79.10">
    <property type="entry name" value="Nucleoside Triphosphate Pyrophosphohydrolase"/>
    <property type="match status" value="1"/>
</dbReference>
<dbReference type="PROSITE" id="PS51462">
    <property type="entry name" value="NUDIX"/>
    <property type="match status" value="1"/>
</dbReference>
<dbReference type="SUPFAM" id="SSF55811">
    <property type="entry name" value="Nudix"/>
    <property type="match status" value="1"/>
</dbReference>
<dbReference type="Pfam" id="PF00293">
    <property type="entry name" value="NUDIX"/>
    <property type="match status" value="1"/>
</dbReference>
<dbReference type="CDD" id="cd04673">
    <property type="entry name" value="NUDIX_ADPRase"/>
    <property type="match status" value="1"/>
</dbReference>
<evidence type="ECO:0000313" key="6">
    <source>
        <dbReference type="EMBL" id="RZQ62877.1"/>
    </source>
</evidence>
<evidence type="ECO:0000259" key="5">
    <source>
        <dbReference type="PROSITE" id="PS51462"/>
    </source>
</evidence>
<reference evidence="6 7" key="1">
    <citation type="submission" date="2019-02" db="EMBL/GenBank/DDBJ databases">
        <title>Draft genome sequence of Amycolatopsis sp. 8-3EHSu isolated from roots of Suaeda maritima.</title>
        <authorList>
            <person name="Duangmal K."/>
            <person name="Chantavorakit T."/>
        </authorList>
    </citation>
    <scope>NUCLEOTIDE SEQUENCE [LARGE SCALE GENOMIC DNA]</scope>
    <source>
        <strain evidence="6 7">8-3EHSu</strain>
    </source>
</reference>
<proteinExistence type="inferred from homology"/>
<dbReference type="InterPro" id="IPR020084">
    <property type="entry name" value="NUDIX_hydrolase_CS"/>
</dbReference>
<protein>
    <submittedName>
        <fullName evidence="6">NUDIX domain-containing protein</fullName>
    </submittedName>
</protein>
<accession>A0A4Q7J6V9</accession>
<dbReference type="PRINTS" id="PR00502">
    <property type="entry name" value="NUDIXFAMILY"/>
</dbReference>
<dbReference type="EMBL" id="SFCC01000008">
    <property type="protein sequence ID" value="RZQ62877.1"/>
    <property type="molecule type" value="Genomic_DNA"/>
</dbReference>
<evidence type="ECO:0000313" key="7">
    <source>
        <dbReference type="Proteomes" id="UP000292003"/>
    </source>
</evidence>
<sequence length="125" mass="13325">MRCVGGVIRAEDGRLLLVKRANAPGAGQWSLPGGRVEPGESDADAVVREMREETGLLVTPGALAGMVVRGPFHIYDYHCTVRAGTPAAGDDAADVRWVSRADLDTLDLVDGLFETLASWDCLPHP</sequence>
<dbReference type="Proteomes" id="UP000292003">
    <property type="component" value="Unassembled WGS sequence"/>
</dbReference>
<dbReference type="PANTHER" id="PTHR43046">
    <property type="entry name" value="GDP-MANNOSE MANNOSYL HYDROLASE"/>
    <property type="match status" value="1"/>
</dbReference>
<evidence type="ECO:0000256" key="3">
    <source>
        <dbReference type="ARBA" id="ARBA00022801"/>
    </source>
</evidence>
<gene>
    <name evidence="6" type="ORF">EWH70_16950</name>
</gene>
<comment type="cofactor">
    <cofactor evidence="1">
        <name>Mg(2+)</name>
        <dbReference type="ChEBI" id="CHEBI:18420"/>
    </cofactor>
</comment>
<dbReference type="AlphaFoldDB" id="A0A4Q7J6V9"/>
<dbReference type="RefSeq" id="WP_130476614.1">
    <property type="nucleotide sequence ID" value="NZ_SFCC01000008.1"/>
</dbReference>
<dbReference type="PANTHER" id="PTHR43046:SF14">
    <property type="entry name" value="MUTT_NUDIX FAMILY PROTEIN"/>
    <property type="match status" value="1"/>
</dbReference>
<dbReference type="OrthoDB" id="9804442at2"/>
<dbReference type="InterPro" id="IPR020476">
    <property type="entry name" value="Nudix_hydrolase"/>
</dbReference>
<organism evidence="6 7">
    <name type="scientific">Amycolatopsis suaedae</name>
    <dbReference type="NCBI Taxonomy" id="2510978"/>
    <lineage>
        <taxon>Bacteria</taxon>
        <taxon>Bacillati</taxon>
        <taxon>Actinomycetota</taxon>
        <taxon>Actinomycetes</taxon>
        <taxon>Pseudonocardiales</taxon>
        <taxon>Pseudonocardiaceae</taxon>
        <taxon>Amycolatopsis</taxon>
    </lineage>
</organism>
<evidence type="ECO:0000256" key="4">
    <source>
        <dbReference type="RuleBase" id="RU003476"/>
    </source>
</evidence>